<evidence type="ECO:0000313" key="2">
    <source>
        <dbReference type="Proteomes" id="UP000285794"/>
    </source>
</evidence>
<organism evidence="1 2">
    <name type="scientific">Ancylomarina euxinus</name>
    <dbReference type="NCBI Taxonomy" id="2283627"/>
    <lineage>
        <taxon>Bacteria</taxon>
        <taxon>Pseudomonadati</taxon>
        <taxon>Bacteroidota</taxon>
        <taxon>Bacteroidia</taxon>
        <taxon>Marinilabiliales</taxon>
        <taxon>Marinifilaceae</taxon>
        <taxon>Ancylomarina</taxon>
    </lineage>
</organism>
<comment type="caution">
    <text evidence="1">The sequence shown here is derived from an EMBL/GenBank/DDBJ whole genome shotgun (WGS) entry which is preliminary data.</text>
</comment>
<keyword evidence="2" id="KW-1185">Reference proteome</keyword>
<evidence type="ECO:0000313" key="1">
    <source>
        <dbReference type="EMBL" id="RRG18966.1"/>
    </source>
</evidence>
<accession>A0A425XWE9</accession>
<protein>
    <submittedName>
        <fullName evidence="1">Uncharacterized protein</fullName>
    </submittedName>
</protein>
<gene>
    <name evidence="1" type="ORF">DWB61_17495</name>
</gene>
<dbReference type="RefSeq" id="WP_125032197.1">
    <property type="nucleotide sequence ID" value="NZ_JAPXVP010000034.1"/>
</dbReference>
<dbReference type="Proteomes" id="UP000285794">
    <property type="component" value="Unassembled WGS sequence"/>
</dbReference>
<name>A0A425XWE9_9BACT</name>
<dbReference type="OrthoDB" id="1441430at2"/>
<dbReference type="AlphaFoldDB" id="A0A425XWE9"/>
<sequence>MIFGKSENKLEPKGNFHEKIANYFNELAGIQIPSDLLKELIDKITNTQYENYKRFWKQYPKSRKRYSKLKIEDLEHPFTHYELTDFLKNRDFENYKKYSMILLKMTENEFGDYETRKYQYETK</sequence>
<dbReference type="EMBL" id="QQWG01000037">
    <property type="protein sequence ID" value="RRG18966.1"/>
    <property type="molecule type" value="Genomic_DNA"/>
</dbReference>
<reference evidence="1 2" key="1">
    <citation type="submission" date="2018-07" db="EMBL/GenBank/DDBJ databases">
        <title>Draft genome sequence of Ancylomarina sp. M1P.</title>
        <authorList>
            <person name="Yadav S."/>
            <person name="Villanueva L."/>
            <person name="Damste J.S.S."/>
        </authorList>
    </citation>
    <scope>NUCLEOTIDE SEQUENCE [LARGE SCALE GENOMIC DNA]</scope>
    <source>
        <strain evidence="1 2">M1P</strain>
    </source>
</reference>
<proteinExistence type="predicted"/>